<dbReference type="InterPro" id="IPR036188">
    <property type="entry name" value="FAD/NAD-bd_sf"/>
</dbReference>
<organism evidence="3 4">
    <name type="scientific">Aquibaculum arenosum</name>
    <dbReference type="NCBI Taxonomy" id="3032591"/>
    <lineage>
        <taxon>Bacteria</taxon>
        <taxon>Pseudomonadati</taxon>
        <taxon>Pseudomonadota</taxon>
        <taxon>Alphaproteobacteria</taxon>
        <taxon>Rhodospirillales</taxon>
        <taxon>Rhodovibrionaceae</taxon>
        <taxon>Aquibaculum</taxon>
    </lineage>
</organism>
<dbReference type="RefSeq" id="WP_275822578.1">
    <property type="nucleotide sequence ID" value="NZ_JARHUD010000005.1"/>
</dbReference>
<name>A0ABT5YMV9_9PROT</name>
<evidence type="ECO:0000313" key="4">
    <source>
        <dbReference type="Proteomes" id="UP001215503"/>
    </source>
</evidence>
<dbReference type="PANTHER" id="PTHR13847">
    <property type="entry name" value="SARCOSINE DEHYDROGENASE-RELATED"/>
    <property type="match status" value="1"/>
</dbReference>
<proteinExistence type="predicted"/>
<keyword evidence="1" id="KW-0560">Oxidoreductase</keyword>
<reference evidence="3 4" key="1">
    <citation type="submission" date="2023-03" db="EMBL/GenBank/DDBJ databases">
        <title>Fodinicurvata sp. CAU 1616 isolated from sea sendiment.</title>
        <authorList>
            <person name="Kim W."/>
        </authorList>
    </citation>
    <scope>NUCLEOTIDE SEQUENCE [LARGE SCALE GENOMIC DNA]</scope>
    <source>
        <strain evidence="3 4">CAU 1616</strain>
    </source>
</reference>
<sequence>MPLYPPSYYNTAQPTPSWWQASASEPAPLCPALEGDETCDVAVIGAGYTGLSAALHLARDHGLSVRVLEAGYPGWGASGRNGGFCCIGGAKLSYQAMIRRFGLEETRAFFGVQRAAVDLVRAMAQDEGIDLAAGDAQGEVCLAHRPNRAKELQEEGAFLARNFGVEARWLSREALAEAGLRSSLHGGLFLPQGFGLHPLNYARGLARAALAHGAVIHGHSQVIGWAREGRVHRLATDRGSLRAAQVLLATNGYEHGTLLPAQERQRLPVLSSIIVTRLLSAEERREQGWQATTLAYDSRDLLHYFRLLPDGRFLFGGRGGVSGRPGETARQRRWMEARFRSFFPAWRAVPFTHFWNGLACLAADRLPHIGPIEGLPGAHQAFAYHGNGVALATWAGKAVAEQIAGRAPHLPAPLRQAAAAFPVPALRKLYLRSAYFGLRLRDELL</sequence>
<keyword evidence="4" id="KW-1185">Reference proteome</keyword>
<dbReference type="InterPro" id="IPR006076">
    <property type="entry name" value="FAD-dep_OxRdtase"/>
</dbReference>
<feature type="domain" description="FAD dependent oxidoreductase" evidence="2">
    <location>
        <begin position="40"/>
        <end position="401"/>
    </location>
</feature>
<dbReference type="PANTHER" id="PTHR13847:SF281">
    <property type="entry name" value="FAD DEPENDENT OXIDOREDUCTASE DOMAIN-CONTAINING PROTEIN"/>
    <property type="match status" value="1"/>
</dbReference>
<dbReference type="Proteomes" id="UP001215503">
    <property type="component" value="Unassembled WGS sequence"/>
</dbReference>
<dbReference type="Pfam" id="PF01266">
    <property type="entry name" value="DAO"/>
    <property type="match status" value="1"/>
</dbReference>
<comment type="caution">
    <text evidence="3">The sequence shown here is derived from an EMBL/GenBank/DDBJ whole genome shotgun (WGS) entry which is preliminary data.</text>
</comment>
<evidence type="ECO:0000259" key="2">
    <source>
        <dbReference type="Pfam" id="PF01266"/>
    </source>
</evidence>
<gene>
    <name evidence="3" type="ORF">P2G67_09975</name>
</gene>
<evidence type="ECO:0000256" key="1">
    <source>
        <dbReference type="ARBA" id="ARBA00023002"/>
    </source>
</evidence>
<dbReference type="SUPFAM" id="SSF51905">
    <property type="entry name" value="FAD/NAD(P)-binding domain"/>
    <property type="match status" value="1"/>
</dbReference>
<dbReference type="Gene3D" id="3.50.50.60">
    <property type="entry name" value="FAD/NAD(P)-binding domain"/>
    <property type="match status" value="1"/>
</dbReference>
<dbReference type="EMBL" id="JARHUD010000005">
    <property type="protein sequence ID" value="MDF2096302.1"/>
    <property type="molecule type" value="Genomic_DNA"/>
</dbReference>
<protein>
    <submittedName>
        <fullName evidence="3">FAD-binding oxidoreductase</fullName>
    </submittedName>
</protein>
<dbReference type="Gene3D" id="3.30.9.10">
    <property type="entry name" value="D-Amino Acid Oxidase, subunit A, domain 2"/>
    <property type="match status" value="1"/>
</dbReference>
<accession>A0ABT5YMV9</accession>
<evidence type="ECO:0000313" key="3">
    <source>
        <dbReference type="EMBL" id="MDF2096302.1"/>
    </source>
</evidence>